<dbReference type="STRING" id="414004.CENSYa_1430"/>
<dbReference type="EMBL" id="DP000238">
    <property type="protein sequence ID" value="ABK78052.1"/>
    <property type="molecule type" value="Genomic_DNA"/>
</dbReference>
<accession>A0RXI5</accession>
<protein>
    <submittedName>
        <fullName evidence="2">Uncharacterized protein</fullName>
    </submittedName>
</protein>
<name>A0RXI5_CENSY</name>
<dbReference type="PATRIC" id="fig|414004.10.peg.1313"/>
<dbReference type="KEGG" id="csy:CENSYa_1430"/>
<keyword evidence="3" id="KW-1185">Reference proteome</keyword>
<dbReference type="Proteomes" id="UP000000758">
    <property type="component" value="Chromosome"/>
</dbReference>
<dbReference type="AlphaFoldDB" id="A0RXI5"/>
<keyword evidence="1" id="KW-1133">Transmembrane helix</keyword>
<evidence type="ECO:0000256" key="1">
    <source>
        <dbReference type="SAM" id="Phobius"/>
    </source>
</evidence>
<reference evidence="2 3" key="1">
    <citation type="journal article" date="2006" name="Proc. Natl. Acad. Sci. U.S.A.">
        <title>Genomic analysis of the uncultivated marine crenarchaeote Cenarchaeum symbiosum.</title>
        <authorList>
            <person name="Hallam S.J."/>
            <person name="Konstantinidis K.T."/>
            <person name="Putnam N."/>
            <person name="Schleper C."/>
            <person name="Watanabe Y."/>
            <person name="Sugahara J."/>
            <person name="Preston C."/>
            <person name="de la Torre J."/>
            <person name="Richardson P.M."/>
            <person name="DeLong E.F."/>
        </authorList>
    </citation>
    <scope>NUCLEOTIDE SEQUENCE [LARGE SCALE GENOMIC DNA]</scope>
    <source>
        <strain evidence="3">A</strain>
    </source>
</reference>
<keyword evidence="1" id="KW-0812">Transmembrane</keyword>
<feature type="transmembrane region" description="Helical" evidence="1">
    <location>
        <begin position="157"/>
        <end position="177"/>
    </location>
</feature>
<sequence>MASRHLQERGRDYRVFLYIFYTSAAMMCSIAVYGGYAMYVDWAEDGSYVMGEVLNTTVIPFENFARLSTWLFFSTIMSWYCVSRIGWKRTAGDKIPGVRMPLLQLMLLGFAIICLYEVLWNFTVLNAQIAAGIAGGAVPDIDTLTVAYPDVDRPWNLIFATKIFLSGFLISAHAFYLSTRPRKSPKD</sequence>
<feature type="transmembrane region" description="Helical" evidence="1">
    <location>
        <begin position="64"/>
        <end position="82"/>
    </location>
</feature>
<feature type="transmembrane region" description="Helical" evidence="1">
    <location>
        <begin position="102"/>
        <end position="122"/>
    </location>
</feature>
<dbReference type="EnsemblBacteria" id="ABK78052">
    <property type="protein sequence ID" value="ABK78052"/>
    <property type="gene ID" value="CENSYa_1430"/>
</dbReference>
<evidence type="ECO:0000313" key="3">
    <source>
        <dbReference type="Proteomes" id="UP000000758"/>
    </source>
</evidence>
<gene>
    <name evidence="2" type="ordered locus">CENSYa_1430</name>
</gene>
<organism evidence="2 3">
    <name type="scientific">Cenarchaeum symbiosum (strain A)</name>
    <dbReference type="NCBI Taxonomy" id="414004"/>
    <lineage>
        <taxon>Archaea</taxon>
        <taxon>Nitrososphaerota</taxon>
        <taxon>Candidatus Cenarchaeales</taxon>
        <taxon>Candidatus Cenarchaeaceae</taxon>
        <taxon>Candidatus Cenarchaeum</taxon>
    </lineage>
</organism>
<feature type="transmembrane region" description="Helical" evidence="1">
    <location>
        <begin position="15"/>
        <end position="39"/>
    </location>
</feature>
<proteinExistence type="predicted"/>
<dbReference type="HOGENOM" id="CLU_1444622_0_0_2"/>
<evidence type="ECO:0000313" key="2">
    <source>
        <dbReference type="EMBL" id="ABK78052.1"/>
    </source>
</evidence>
<keyword evidence="1" id="KW-0472">Membrane</keyword>